<dbReference type="EMBL" id="PIYS01000014">
    <property type="protein sequence ID" value="PKF71360.1"/>
    <property type="molecule type" value="Genomic_DNA"/>
</dbReference>
<gene>
    <name evidence="1" type="ORF">CW360_07835</name>
</gene>
<dbReference type="InterPro" id="IPR021431">
    <property type="entry name" value="DUF3080"/>
</dbReference>
<dbReference type="Pfam" id="PF11279">
    <property type="entry name" value="DUF3080"/>
    <property type="match status" value="1"/>
</dbReference>
<evidence type="ECO:0000313" key="2">
    <source>
        <dbReference type="Proteomes" id="UP000242861"/>
    </source>
</evidence>
<name>A0A2I0CQD5_9PSED</name>
<protein>
    <submittedName>
        <fullName evidence="1">DUF3080 domain-containing protein</fullName>
    </submittedName>
</protein>
<sequence>MRGRALLILSALCLAACQPQDTGQALQDDYLQRLARVLDSPLPSAQPLPRSDYRLPARRTRLLPIEEIRISLLELLVDIQPCPRLQQLLGERNGSLGRQLTASQRLGFDNELLQAMQDCQPHLQGAAAERLQGLYQQKRAQMPAVFWNALNASSEFEHLLRAARHSLPPGQPMDQQALAALQRLALIGQTPHAGPPRPVSDELFQALQRNHSLAQLLTSLLSLQQSLERGNVLLRARLQRPLCPGGYDNPRAQAVLRVFQRYYAGQLQPYLAEVEQQGQAWQQALQALRQTPGIPPALDEYLARLSATEHSLWQSFQASRQAHVEHWQALLRSCQMAPGQPRWRLR</sequence>
<organism evidence="1 2">
    <name type="scientific">Pseudomonas fluvialis</name>
    <dbReference type="NCBI Taxonomy" id="1793966"/>
    <lineage>
        <taxon>Bacteria</taxon>
        <taxon>Pseudomonadati</taxon>
        <taxon>Pseudomonadota</taxon>
        <taxon>Gammaproteobacteria</taxon>
        <taxon>Pseudomonadales</taxon>
        <taxon>Pseudomonadaceae</taxon>
        <taxon>Pseudomonas</taxon>
    </lineage>
</organism>
<reference evidence="2" key="1">
    <citation type="submission" date="2017-12" db="EMBL/GenBank/DDBJ databases">
        <authorList>
            <person name="Yu X.-Y."/>
        </authorList>
    </citation>
    <scope>NUCLEOTIDE SEQUENCE [LARGE SCALE GENOMIC DNA]</scope>
    <source>
        <strain evidence="2">ZYSR67-Z</strain>
    </source>
</reference>
<accession>A0A2I0CQD5</accession>
<dbReference type="RefSeq" id="WP_101193318.1">
    <property type="nucleotide sequence ID" value="NZ_JBICLX010000007.1"/>
</dbReference>
<dbReference type="Proteomes" id="UP000242861">
    <property type="component" value="Unassembled WGS sequence"/>
</dbReference>
<evidence type="ECO:0000313" key="1">
    <source>
        <dbReference type="EMBL" id="PKF71360.1"/>
    </source>
</evidence>
<dbReference type="AlphaFoldDB" id="A0A2I0CQD5"/>
<comment type="caution">
    <text evidence="1">The sequence shown here is derived from an EMBL/GenBank/DDBJ whole genome shotgun (WGS) entry which is preliminary data.</text>
</comment>
<proteinExistence type="predicted"/>